<evidence type="ECO:0000256" key="1">
    <source>
        <dbReference type="ARBA" id="ARBA00022574"/>
    </source>
</evidence>
<feature type="region of interest" description="Disordered" evidence="8">
    <location>
        <begin position="493"/>
        <end position="542"/>
    </location>
</feature>
<keyword evidence="1 7" id="KW-0853">WD repeat</keyword>
<keyword evidence="4 6" id="KW-0863">Zinc-finger</keyword>
<feature type="compositionally biased region" description="Low complexity" evidence="8">
    <location>
        <begin position="672"/>
        <end position="683"/>
    </location>
</feature>
<organism evidence="10 11">
    <name type="scientific">Gonium pectorale</name>
    <name type="common">Green alga</name>
    <dbReference type="NCBI Taxonomy" id="33097"/>
    <lineage>
        <taxon>Eukaryota</taxon>
        <taxon>Viridiplantae</taxon>
        <taxon>Chlorophyta</taxon>
        <taxon>core chlorophytes</taxon>
        <taxon>Chlorophyceae</taxon>
        <taxon>CS clade</taxon>
        <taxon>Chlamydomonadales</taxon>
        <taxon>Volvocaceae</taxon>
        <taxon>Gonium</taxon>
    </lineage>
</organism>
<evidence type="ECO:0000256" key="3">
    <source>
        <dbReference type="ARBA" id="ARBA00022737"/>
    </source>
</evidence>
<evidence type="ECO:0000256" key="4">
    <source>
        <dbReference type="ARBA" id="ARBA00022771"/>
    </source>
</evidence>
<feature type="compositionally biased region" description="Gly residues" evidence="8">
    <location>
        <begin position="698"/>
        <end position="707"/>
    </location>
</feature>
<dbReference type="SUPFAM" id="SSF50978">
    <property type="entry name" value="WD40 repeat-like"/>
    <property type="match status" value="1"/>
</dbReference>
<dbReference type="InterPro" id="IPR015943">
    <property type="entry name" value="WD40/YVTN_repeat-like_dom_sf"/>
</dbReference>
<gene>
    <name evidence="10" type="ORF">GPECTOR_2g1535</name>
</gene>
<dbReference type="InterPro" id="IPR002893">
    <property type="entry name" value="Znf_MYND"/>
</dbReference>
<evidence type="ECO:0000256" key="5">
    <source>
        <dbReference type="ARBA" id="ARBA00022833"/>
    </source>
</evidence>
<dbReference type="STRING" id="33097.A0A150H1U1"/>
<accession>A0A150H1U1</accession>
<dbReference type="PANTHER" id="PTHR44019">
    <property type="entry name" value="WD REPEAT-CONTAINING PROTEIN 55"/>
    <property type="match status" value="1"/>
</dbReference>
<dbReference type="InterPro" id="IPR001680">
    <property type="entry name" value="WD40_rpt"/>
</dbReference>
<evidence type="ECO:0000313" key="11">
    <source>
        <dbReference type="Proteomes" id="UP000075714"/>
    </source>
</evidence>
<comment type="caution">
    <text evidence="10">The sequence shown here is derived from an EMBL/GenBank/DDBJ whole genome shotgun (WGS) entry which is preliminary data.</text>
</comment>
<dbReference type="Pfam" id="PF01753">
    <property type="entry name" value="zf-MYND"/>
    <property type="match status" value="1"/>
</dbReference>
<reference evidence="11" key="1">
    <citation type="journal article" date="2016" name="Nat. Commun.">
        <title>The Gonium pectorale genome demonstrates co-option of cell cycle regulation during the evolution of multicellularity.</title>
        <authorList>
            <person name="Hanschen E.R."/>
            <person name="Marriage T.N."/>
            <person name="Ferris P.J."/>
            <person name="Hamaji T."/>
            <person name="Toyoda A."/>
            <person name="Fujiyama A."/>
            <person name="Neme R."/>
            <person name="Noguchi H."/>
            <person name="Minakuchi Y."/>
            <person name="Suzuki M."/>
            <person name="Kawai-Toyooka H."/>
            <person name="Smith D.R."/>
            <person name="Sparks H."/>
            <person name="Anderson J."/>
            <person name="Bakaric R."/>
            <person name="Luria V."/>
            <person name="Karger A."/>
            <person name="Kirschner M.W."/>
            <person name="Durand P.M."/>
            <person name="Michod R.E."/>
            <person name="Nozaki H."/>
            <person name="Olson B.J."/>
        </authorList>
    </citation>
    <scope>NUCLEOTIDE SEQUENCE [LARGE SCALE GENOMIC DNA]</scope>
    <source>
        <strain evidence="11">NIES-2863</strain>
    </source>
</reference>
<dbReference type="InterPro" id="IPR050505">
    <property type="entry name" value="WDR55/POC1"/>
</dbReference>
<feature type="compositionally biased region" description="Low complexity" evidence="8">
    <location>
        <begin position="506"/>
        <end position="522"/>
    </location>
</feature>
<dbReference type="SMART" id="SM00320">
    <property type="entry name" value="WD40"/>
    <property type="match status" value="3"/>
</dbReference>
<evidence type="ECO:0000313" key="10">
    <source>
        <dbReference type="EMBL" id="KXZ55983.1"/>
    </source>
</evidence>
<proteinExistence type="predicted"/>
<dbReference type="Gene3D" id="2.130.10.10">
    <property type="entry name" value="YVTN repeat-like/Quinoprotein amine dehydrogenase"/>
    <property type="match status" value="2"/>
</dbReference>
<dbReference type="EMBL" id="LSYV01000003">
    <property type="protein sequence ID" value="KXZ55983.1"/>
    <property type="molecule type" value="Genomic_DNA"/>
</dbReference>
<feature type="domain" description="MYND-type" evidence="9">
    <location>
        <begin position="609"/>
        <end position="661"/>
    </location>
</feature>
<keyword evidence="3" id="KW-0677">Repeat</keyword>
<name>A0A150H1U1_GONPE</name>
<feature type="repeat" description="WD" evidence="7">
    <location>
        <begin position="341"/>
        <end position="373"/>
    </location>
</feature>
<evidence type="ECO:0000256" key="7">
    <source>
        <dbReference type="PROSITE-ProRule" id="PRU00221"/>
    </source>
</evidence>
<sequence length="774" mass="77994">MQTFFPDESPLRYWISRASVSQIACTVSWPPLIAVTGYAPCVRAWSPTSRDEPEFKPVPQLLEVDGERFVACTVKGDLLVAADASSSGRISVWDTSTWARQQTLTAGAPVTSLDASRTYIAAGTAAGYVRVWKRQSAADATFTQFFVPDLQLDSLPVQCVRLGPLRPAGPGGGGGGGGAGGGGGGGGGDGGDCMMVVHTRGNGRVSAWRMSDAKIIGTLGRGGGGGGGGAPEPADAVLAANALHTCLAKGHLLIVSWLPGRDPLLQYVHPIQRMGGEIPGVKQHLEGVARPLSCDYDGDVVVMGCEDGMVWVWGLLQGYGPQPQPPPPDAAQRDPPVSHWRGYHAGAVGAVACLPHRGQIASGGADGCVKLWSSTGQLLSIARLGWQVTSMALNELALVVGGAEGQLQLLLLLAPGEDSATAAAVAAARPTEADRAAAAAPTPVDARAEYDYWFDARSPKAASSGSAGSCGRAAEQPEAFAAFVTPRRHVTAADLQPQPGGGGASAGDAGASSGSSSGPDSGSSGGPAGEAGAAPGGGAASGRASGFNMQAALKGAHRNAADQAAAQAAEEEARRAQLRAMGENPGVARSRAAVQLEGATAALGRKCSNPSCLQREGVAALQQGGGGAGAGFKRCGACKSVLYCSAHCQSTHWRDGHKKECAKLAEAWRQQQLQQQQQQQEEQPSVGSAAADTPSNGGDSGGAGAGHGKGHDAEAASPRVPGAGSMLQNGGGGATAARGSTGTDGDGVLTPSTGNRDGHGAVGGSFGDCLNELD</sequence>
<dbReference type="Pfam" id="PF00400">
    <property type="entry name" value="WD40"/>
    <property type="match status" value="1"/>
</dbReference>
<dbReference type="PROSITE" id="PS50865">
    <property type="entry name" value="ZF_MYND_2"/>
    <property type="match status" value="1"/>
</dbReference>
<evidence type="ECO:0000256" key="8">
    <source>
        <dbReference type="SAM" id="MobiDB-lite"/>
    </source>
</evidence>
<feature type="compositionally biased region" description="Low complexity" evidence="8">
    <location>
        <begin position="735"/>
        <end position="747"/>
    </location>
</feature>
<keyword evidence="2" id="KW-0479">Metal-binding</keyword>
<dbReference type="AlphaFoldDB" id="A0A150H1U1"/>
<dbReference type="GO" id="GO:0008270">
    <property type="term" value="F:zinc ion binding"/>
    <property type="evidence" value="ECO:0007669"/>
    <property type="project" value="UniProtKB-KW"/>
</dbReference>
<feature type="region of interest" description="Disordered" evidence="8">
    <location>
        <begin position="672"/>
        <end position="774"/>
    </location>
</feature>
<dbReference type="InterPro" id="IPR036322">
    <property type="entry name" value="WD40_repeat_dom_sf"/>
</dbReference>
<dbReference type="Gene3D" id="6.10.140.2220">
    <property type="match status" value="1"/>
</dbReference>
<dbReference type="Proteomes" id="UP000075714">
    <property type="component" value="Unassembled WGS sequence"/>
</dbReference>
<dbReference type="PROSITE" id="PS50082">
    <property type="entry name" value="WD_REPEATS_2"/>
    <property type="match status" value="1"/>
</dbReference>
<evidence type="ECO:0000259" key="9">
    <source>
        <dbReference type="PROSITE" id="PS50865"/>
    </source>
</evidence>
<keyword evidence="11" id="KW-1185">Reference proteome</keyword>
<keyword evidence="5" id="KW-0862">Zinc</keyword>
<dbReference type="SUPFAM" id="SSF144232">
    <property type="entry name" value="HIT/MYND zinc finger-like"/>
    <property type="match status" value="1"/>
</dbReference>
<protein>
    <recommendedName>
        <fullName evidence="9">MYND-type domain-containing protein</fullName>
    </recommendedName>
</protein>
<dbReference type="PANTHER" id="PTHR44019:SF8">
    <property type="entry name" value="POC1 CENTRIOLAR PROTEIN HOMOLOG"/>
    <property type="match status" value="1"/>
</dbReference>
<evidence type="ECO:0000256" key="6">
    <source>
        <dbReference type="PROSITE-ProRule" id="PRU00134"/>
    </source>
</evidence>
<feature type="compositionally biased region" description="Gly residues" evidence="8">
    <location>
        <begin position="523"/>
        <end position="540"/>
    </location>
</feature>
<dbReference type="OrthoDB" id="538354at2759"/>
<evidence type="ECO:0000256" key="2">
    <source>
        <dbReference type="ARBA" id="ARBA00022723"/>
    </source>
</evidence>